<feature type="domain" description="Bro-N" evidence="2">
    <location>
        <begin position="31"/>
        <end position="132"/>
    </location>
</feature>
<dbReference type="SMART" id="SM01040">
    <property type="entry name" value="Bro-N"/>
    <property type="match status" value="1"/>
</dbReference>
<dbReference type="Proteomes" id="UP000004508">
    <property type="component" value="Unassembled WGS sequence"/>
</dbReference>
<dbReference type="InParanoid" id="D6U3G4"/>
<comment type="caution">
    <text evidence="3">The sequence shown here is derived from an EMBL/GenBank/DDBJ whole genome shotgun (WGS) entry which is preliminary data.</text>
</comment>
<feature type="region of interest" description="Disordered" evidence="1">
    <location>
        <begin position="283"/>
        <end position="320"/>
    </location>
</feature>
<dbReference type="EMBL" id="ADVG01000004">
    <property type="protein sequence ID" value="EFH82954.1"/>
    <property type="molecule type" value="Genomic_DNA"/>
</dbReference>
<dbReference type="OrthoDB" id="9813719at2"/>
<sequence length="320" mass="36866">MENSEKEKQGFELLPISQEALGGQDTEEFYEVRRIWVKEEICWYYSVVDVVKLLTRSKNPGVYWSALKKRNRHDQGFTDILTQIKELPLRGKDGKLRGAEFVTREVMLRLVQNIPSERAEQVRRWLAQVGEEKLQEVEQQTQAEQLRDLYIRQGRTPEWADARIQNLLSRNALTDEWLARGAQQHLHFGLLTGTIHRGTFGITSDTHHHAVKKLPKSIKNARDHYTEEELGVLTLAELAARRMHEQNDSQGVPQLLQDAQAAGNFGGQVRQQFEALTGQPVVSSQNFLDQPKGRRKKKQLPLPEQETLFEATQEPDIDEK</sequence>
<accession>D6U3G4</accession>
<evidence type="ECO:0000313" key="4">
    <source>
        <dbReference type="Proteomes" id="UP000004508"/>
    </source>
</evidence>
<proteinExistence type="predicted"/>
<organism evidence="3 4">
    <name type="scientific">Ktedonobacter racemifer DSM 44963</name>
    <dbReference type="NCBI Taxonomy" id="485913"/>
    <lineage>
        <taxon>Bacteria</taxon>
        <taxon>Bacillati</taxon>
        <taxon>Chloroflexota</taxon>
        <taxon>Ktedonobacteria</taxon>
        <taxon>Ktedonobacterales</taxon>
        <taxon>Ktedonobacteraceae</taxon>
        <taxon>Ktedonobacter</taxon>
    </lineage>
</organism>
<evidence type="ECO:0000313" key="3">
    <source>
        <dbReference type="EMBL" id="EFH82954.1"/>
    </source>
</evidence>
<keyword evidence="4" id="KW-1185">Reference proteome</keyword>
<name>D6U3G4_KTERA</name>
<evidence type="ECO:0000256" key="1">
    <source>
        <dbReference type="SAM" id="MobiDB-lite"/>
    </source>
</evidence>
<dbReference type="InterPro" id="IPR003497">
    <property type="entry name" value="BRO_N_domain"/>
</dbReference>
<gene>
    <name evidence="3" type="ORF">Krac_3851</name>
</gene>
<reference evidence="3 4" key="1">
    <citation type="journal article" date="2011" name="Stand. Genomic Sci.">
        <title>Non-contiguous finished genome sequence and contextual data of the filamentous soil bacterium Ktedonobacter racemifer type strain (SOSP1-21).</title>
        <authorList>
            <person name="Chang Y.J."/>
            <person name="Land M."/>
            <person name="Hauser L."/>
            <person name="Chertkov O."/>
            <person name="Del Rio T.G."/>
            <person name="Nolan M."/>
            <person name="Copeland A."/>
            <person name="Tice H."/>
            <person name="Cheng J.F."/>
            <person name="Lucas S."/>
            <person name="Han C."/>
            <person name="Goodwin L."/>
            <person name="Pitluck S."/>
            <person name="Ivanova N."/>
            <person name="Ovchinikova G."/>
            <person name="Pati A."/>
            <person name="Chen A."/>
            <person name="Palaniappan K."/>
            <person name="Mavromatis K."/>
            <person name="Liolios K."/>
            <person name="Brettin T."/>
            <person name="Fiebig A."/>
            <person name="Rohde M."/>
            <person name="Abt B."/>
            <person name="Goker M."/>
            <person name="Detter J.C."/>
            <person name="Woyke T."/>
            <person name="Bristow J."/>
            <person name="Eisen J.A."/>
            <person name="Markowitz V."/>
            <person name="Hugenholtz P."/>
            <person name="Kyrpides N.C."/>
            <person name="Klenk H.P."/>
            <person name="Lapidus A."/>
        </authorList>
    </citation>
    <scope>NUCLEOTIDE SEQUENCE [LARGE SCALE GENOMIC DNA]</scope>
    <source>
        <strain evidence="4">DSM 44963</strain>
    </source>
</reference>
<evidence type="ECO:0000259" key="2">
    <source>
        <dbReference type="SMART" id="SM01040"/>
    </source>
</evidence>
<dbReference type="STRING" id="485913.Krac_3851"/>
<dbReference type="eggNOG" id="COG3617">
    <property type="taxonomic scope" value="Bacteria"/>
</dbReference>
<dbReference type="RefSeq" id="WP_007921443.1">
    <property type="nucleotide sequence ID" value="NZ_ADVG01000004.1"/>
</dbReference>
<protein>
    <recommendedName>
        <fullName evidence="2">Bro-N domain-containing protein</fullName>
    </recommendedName>
</protein>
<dbReference type="AlphaFoldDB" id="D6U3G4"/>